<sequence length="120" mass="13324">MRRTGPTNIWLRLLASRLIKYSNIYKCKVWRRIATDLLKPSRQRVAVNLSHIERSTTGGLTVIVPGSVLGSGRLTKPVKIAAYRFSATAKRKIIEAGGQALTLDELLEQNPKGKGVTILR</sequence>
<dbReference type="AlphaFoldDB" id="A0A2R6AN66"/>
<dbReference type="InterPro" id="IPR021131">
    <property type="entry name" value="Ribosomal_uL15/eL18"/>
</dbReference>
<keyword evidence="2 4" id="KW-0689">Ribosomal protein</keyword>
<dbReference type="NCBIfam" id="NF003079">
    <property type="entry name" value="PRK04005.1"/>
    <property type="match status" value="1"/>
</dbReference>
<evidence type="ECO:0000259" key="5">
    <source>
        <dbReference type="Pfam" id="PF17135"/>
    </source>
</evidence>
<dbReference type="GO" id="GO:0003735">
    <property type="term" value="F:structural constituent of ribosome"/>
    <property type="evidence" value="ECO:0007669"/>
    <property type="project" value="InterPro"/>
</dbReference>
<name>A0A2R6AN66_9ARCH</name>
<organism evidence="6 7">
    <name type="scientific">Candidatus Marsarchaeota G2 archaeon OSP_D</name>
    <dbReference type="NCBI Taxonomy" id="1978157"/>
    <lineage>
        <taxon>Archaea</taxon>
        <taxon>Candidatus Marsarchaeota</taxon>
        <taxon>Candidatus Marsarchaeota group 2</taxon>
    </lineage>
</organism>
<dbReference type="GO" id="GO:0022625">
    <property type="term" value="C:cytosolic large ribosomal subunit"/>
    <property type="evidence" value="ECO:0007669"/>
    <property type="project" value="TreeGrafter"/>
</dbReference>
<dbReference type="Pfam" id="PF17135">
    <property type="entry name" value="Ribosomal_L18"/>
    <property type="match status" value="1"/>
</dbReference>
<proteinExistence type="inferred from homology"/>
<dbReference type="HAMAP" id="MF_00329">
    <property type="entry name" value="Ribosomal_eL18"/>
    <property type="match status" value="1"/>
</dbReference>
<dbReference type="PANTHER" id="PTHR10934">
    <property type="entry name" value="60S RIBOSOMAL PROTEIN L18"/>
    <property type="match status" value="1"/>
</dbReference>
<dbReference type="GO" id="GO:0006412">
    <property type="term" value="P:translation"/>
    <property type="evidence" value="ECO:0007669"/>
    <property type="project" value="UniProtKB-UniRule"/>
</dbReference>
<dbReference type="Gene3D" id="3.100.10.10">
    <property type="match status" value="1"/>
</dbReference>
<protein>
    <recommendedName>
        <fullName evidence="4">Large ribosomal subunit protein eL18</fullName>
    </recommendedName>
</protein>
<accession>A0A2R6AN66</accession>
<feature type="domain" description="Large ribosomal subunit protein uL15/eL18" evidence="5">
    <location>
        <begin position="31"/>
        <end position="120"/>
    </location>
</feature>
<dbReference type="SUPFAM" id="SSF52080">
    <property type="entry name" value="Ribosomal proteins L15p and L18e"/>
    <property type="match status" value="1"/>
</dbReference>
<evidence type="ECO:0000256" key="2">
    <source>
        <dbReference type="ARBA" id="ARBA00022980"/>
    </source>
</evidence>
<keyword evidence="3 4" id="KW-0687">Ribonucleoprotein</keyword>
<evidence type="ECO:0000313" key="6">
    <source>
        <dbReference type="EMBL" id="PSN87820.1"/>
    </source>
</evidence>
<dbReference type="Proteomes" id="UP000240322">
    <property type="component" value="Unassembled WGS sequence"/>
</dbReference>
<evidence type="ECO:0000256" key="1">
    <source>
        <dbReference type="ARBA" id="ARBA00006815"/>
    </source>
</evidence>
<evidence type="ECO:0000256" key="3">
    <source>
        <dbReference type="ARBA" id="ARBA00023274"/>
    </source>
</evidence>
<dbReference type="GO" id="GO:0003723">
    <property type="term" value="F:RNA binding"/>
    <property type="evidence" value="ECO:0007669"/>
    <property type="project" value="TreeGrafter"/>
</dbReference>
<gene>
    <name evidence="4" type="primary">rpl18e</name>
    <name evidence="6" type="ORF">B9Q03_10020</name>
</gene>
<dbReference type="InterPro" id="IPR000039">
    <property type="entry name" value="Ribosomal_eL18"/>
</dbReference>
<comment type="caution">
    <text evidence="6">The sequence shown here is derived from an EMBL/GenBank/DDBJ whole genome shotgun (WGS) entry which is preliminary data.</text>
</comment>
<evidence type="ECO:0000256" key="4">
    <source>
        <dbReference type="HAMAP-Rule" id="MF_00329"/>
    </source>
</evidence>
<evidence type="ECO:0000313" key="7">
    <source>
        <dbReference type="Proteomes" id="UP000240322"/>
    </source>
</evidence>
<reference evidence="6 7" key="1">
    <citation type="submission" date="2017-04" db="EMBL/GenBank/DDBJ databases">
        <title>Novel microbial lineages endemic to geothermal iron-oxide mats fill important gaps in the evolutionary history of Archaea.</title>
        <authorList>
            <person name="Jay Z.J."/>
            <person name="Beam J.P."/>
            <person name="Dlakic M."/>
            <person name="Rusch D.B."/>
            <person name="Kozubal M.A."/>
            <person name="Inskeep W.P."/>
        </authorList>
    </citation>
    <scope>NUCLEOTIDE SEQUENCE [LARGE SCALE GENOMIC DNA]</scope>
    <source>
        <strain evidence="6">OSP_D</strain>
    </source>
</reference>
<dbReference type="InterPro" id="IPR036227">
    <property type="entry name" value="Ribosomal_uL15/eL18_sf"/>
</dbReference>
<dbReference type="PANTHER" id="PTHR10934:SF2">
    <property type="entry name" value="LARGE RIBOSOMAL SUBUNIT PROTEIN EL18"/>
    <property type="match status" value="1"/>
</dbReference>
<comment type="similarity">
    <text evidence="1 4">Belongs to the eukaryotic ribosomal protein eL18 family.</text>
</comment>
<dbReference type="InterPro" id="IPR022947">
    <property type="entry name" value="Ribosomal_eL18_arc"/>
</dbReference>
<dbReference type="EMBL" id="NEXE01000144">
    <property type="protein sequence ID" value="PSN87820.1"/>
    <property type="molecule type" value="Genomic_DNA"/>
</dbReference>